<feature type="region of interest" description="Disordered" evidence="1">
    <location>
        <begin position="38"/>
        <end position="66"/>
    </location>
</feature>
<evidence type="ECO:0000313" key="2">
    <source>
        <dbReference type="EMBL" id="KAK4318421.1"/>
    </source>
</evidence>
<feature type="compositionally biased region" description="Basic and acidic residues" evidence="1">
    <location>
        <begin position="52"/>
        <end position="66"/>
    </location>
</feature>
<keyword evidence="3" id="KW-1185">Reference proteome</keyword>
<name>A0AAE1Q1G4_9EUCA</name>
<proteinExistence type="predicted"/>
<sequence length="66" mass="7176">MRFSPYDTYWWSGDYPSIASHHNIDSVIPGTAGGWGSLGEAGGRWGSVTGEHNTEDHEAVPEAKRS</sequence>
<organism evidence="2 3">
    <name type="scientific">Petrolisthes manimaculis</name>
    <dbReference type="NCBI Taxonomy" id="1843537"/>
    <lineage>
        <taxon>Eukaryota</taxon>
        <taxon>Metazoa</taxon>
        <taxon>Ecdysozoa</taxon>
        <taxon>Arthropoda</taxon>
        <taxon>Crustacea</taxon>
        <taxon>Multicrustacea</taxon>
        <taxon>Malacostraca</taxon>
        <taxon>Eumalacostraca</taxon>
        <taxon>Eucarida</taxon>
        <taxon>Decapoda</taxon>
        <taxon>Pleocyemata</taxon>
        <taxon>Anomura</taxon>
        <taxon>Galatheoidea</taxon>
        <taxon>Porcellanidae</taxon>
        <taxon>Petrolisthes</taxon>
    </lineage>
</organism>
<protein>
    <submittedName>
        <fullName evidence="2">Uncharacterized protein</fullName>
    </submittedName>
</protein>
<dbReference type="EMBL" id="JAWZYT010000835">
    <property type="protein sequence ID" value="KAK4318421.1"/>
    <property type="molecule type" value="Genomic_DNA"/>
</dbReference>
<dbReference type="Proteomes" id="UP001292094">
    <property type="component" value="Unassembled WGS sequence"/>
</dbReference>
<reference evidence="2" key="1">
    <citation type="submission" date="2023-11" db="EMBL/GenBank/DDBJ databases">
        <title>Genome assemblies of two species of porcelain crab, Petrolisthes cinctipes and Petrolisthes manimaculis (Anomura: Porcellanidae).</title>
        <authorList>
            <person name="Angst P."/>
        </authorList>
    </citation>
    <scope>NUCLEOTIDE SEQUENCE</scope>
    <source>
        <strain evidence="2">PB745_02</strain>
        <tissue evidence="2">Gill</tissue>
    </source>
</reference>
<evidence type="ECO:0000313" key="3">
    <source>
        <dbReference type="Proteomes" id="UP001292094"/>
    </source>
</evidence>
<comment type="caution">
    <text evidence="2">The sequence shown here is derived from an EMBL/GenBank/DDBJ whole genome shotgun (WGS) entry which is preliminary data.</text>
</comment>
<accession>A0AAE1Q1G4</accession>
<evidence type="ECO:0000256" key="1">
    <source>
        <dbReference type="SAM" id="MobiDB-lite"/>
    </source>
</evidence>
<gene>
    <name evidence="2" type="ORF">Pmani_010572</name>
</gene>
<dbReference type="AlphaFoldDB" id="A0AAE1Q1G4"/>